<reference evidence="2" key="1">
    <citation type="submission" date="2022-03" db="EMBL/GenBank/DDBJ databases">
        <authorList>
            <person name="Alioto T."/>
            <person name="Alioto T."/>
            <person name="Gomez Garrido J."/>
        </authorList>
    </citation>
    <scope>NUCLEOTIDE SEQUENCE</scope>
</reference>
<evidence type="ECO:0000313" key="3">
    <source>
        <dbReference type="Proteomes" id="UP001295444"/>
    </source>
</evidence>
<dbReference type="Proteomes" id="UP001295444">
    <property type="component" value="Chromosome 04"/>
</dbReference>
<accession>A0AAD1RYS9</accession>
<keyword evidence="3" id="KW-1185">Reference proteome</keyword>
<gene>
    <name evidence="2" type="ORF">PECUL_23A032744</name>
</gene>
<organism evidence="2 3">
    <name type="scientific">Pelobates cultripes</name>
    <name type="common">Western spadefoot toad</name>
    <dbReference type="NCBI Taxonomy" id="61616"/>
    <lineage>
        <taxon>Eukaryota</taxon>
        <taxon>Metazoa</taxon>
        <taxon>Chordata</taxon>
        <taxon>Craniata</taxon>
        <taxon>Vertebrata</taxon>
        <taxon>Euteleostomi</taxon>
        <taxon>Amphibia</taxon>
        <taxon>Batrachia</taxon>
        <taxon>Anura</taxon>
        <taxon>Pelobatoidea</taxon>
        <taxon>Pelobatidae</taxon>
        <taxon>Pelobates</taxon>
    </lineage>
</organism>
<proteinExistence type="predicted"/>
<evidence type="ECO:0000256" key="1">
    <source>
        <dbReference type="SAM" id="MobiDB-lite"/>
    </source>
</evidence>
<dbReference type="EMBL" id="OW240915">
    <property type="protein sequence ID" value="CAH2282964.1"/>
    <property type="molecule type" value="Genomic_DNA"/>
</dbReference>
<protein>
    <submittedName>
        <fullName evidence="2">Uncharacterized protein</fullName>
    </submittedName>
</protein>
<dbReference type="AlphaFoldDB" id="A0AAD1RYS9"/>
<evidence type="ECO:0000313" key="2">
    <source>
        <dbReference type="EMBL" id="CAH2282964.1"/>
    </source>
</evidence>
<feature type="region of interest" description="Disordered" evidence="1">
    <location>
        <begin position="19"/>
        <end position="41"/>
    </location>
</feature>
<name>A0AAD1RYS9_PELCU</name>
<sequence length="111" mass="12140">MALLPDIFCSSSKDLLDAPDPIPEASLPTPNLHTENRGAPSTRGDIMDLMVNVRAFFRAGLAVVQEEVVAVTDRVKATVEDIATLSQRQSSSQMAMQVTLDALDDARWRNK</sequence>